<dbReference type="GO" id="GO:0006950">
    <property type="term" value="P:response to stress"/>
    <property type="evidence" value="ECO:0007669"/>
    <property type="project" value="TreeGrafter"/>
</dbReference>
<reference evidence="2" key="1">
    <citation type="journal article" date="2012" name="ISME J.">
        <title>Biogeography and phylogenetic diversity of a cluster of exclusively marine myxobacteria.</title>
        <authorList>
            <person name="Brinkhoff T."/>
            <person name="Fischer D."/>
            <person name="Vollmers J."/>
            <person name="Voget S."/>
            <person name="Beardsley C."/>
            <person name="Thole S."/>
            <person name="Mussmann M."/>
            <person name="Kunze B."/>
            <person name="Wagner-Dobler I."/>
            <person name="Daniel R."/>
            <person name="Simon M."/>
        </authorList>
    </citation>
    <scope>NUCLEOTIDE SEQUENCE</scope>
</reference>
<dbReference type="EMBL" id="HQ191476">
    <property type="protein sequence ID" value="ADN05989.1"/>
    <property type="molecule type" value="Genomic_DNA"/>
</dbReference>
<protein>
    <submittedName>
        <fullName evidence="2">Putative MarR transcriptional regulator</fullName>
    </submittedName>
</protein>
<dbReference type="PROSITE" id="PS50995">
    <property type="entry name" value="HTH_MARR_2"/>
    <property type="match status" value="1"/>
</dbReference>
<organism evidence="2">
    <name type="scientific">uncultured Myxococcales bacterium</name>
    <dbReference type="NCBI Taxonomy" id="253830"/>
    <lineage>
        <taxon>Bacteria</taxon>
        <taxon>Pseudomonadati</taxon>
        <taxon>Myxococcota</taxon>
        <taxon>Myxococcia</taxon>
        <taxon>Myxococcales</taxon>
        <taxon>environmental samples</taxon>
    </lineage>
</organism>
<proteinExistence type="predicted"/>
<dbReference type="InterPro" id="IPR036388">
    <property type="entry name" value="WH-like_DNA-bd_sf"/>
</dbReference>
<dbReference type="Gene3D" id="1.10.10.10">
    <property type="entry name" value="Winged helix-like DNA-binding domain superfamily/Winged helix DNA-binding domain"/>
    <property type="match status" value="1"/>
</dbReference>
<dbReference type="InterPro" id="IPR039422">
    <property type="entry name" value="MarR/SlyA-like"/>
</dbReference>
<dbReference type="PANTHER" id="PTHR33164">
    <property type="entry name" value="TRANSCRIPTIONAL REGULATOR, MARR FAMILY"/>
    <property type="match status" value="1"/>
</dbReference>
<dbReference type="SUPFAM" id="SSF46785">
    <property type="entry name" value="Winged helix' DNA-binding domain"/>
    <property type="match status" value="1"/>
</dbReference>
<dbReference type="AlphaFoldDB" id="G3D5I1"/>
<evidence type="ECO:0000259" key="1">
    <source>
        <dbReference type="PROSITE" id="PS50995"/>
    </source>
</evidence>
<dbReference type="SMART" id="SM00347">
    <property type="entry name" value="HTH_MARR"/>
    <property type="match status" value="1"/>
</dbReference>
<dbReference type="PANTHER" id="PTHR33164:SF99">
    <property type="entry name" value="MARR FAMILY REGULATORY PROTEIN"/>
    <property type="match status" value="1"/>
</dbReference>
<sequence length="152" mass="16591">MQVGHLFDEVRGLSLTLKQWGDALHEGSGLAASTRGVLDALLLGGAATVPRIARERGASRQHVQQLVDALLERDLVQRKRNPNHKRSSLIALTDKGRALVENMRAEERDAIGRMQAGVSDRAVEEAVLVLAAWRTALQRDTERRGALVDAAT</sequence>
<dbReference type="GO" id="GO:0003700">
    <property type="term" value="F:DNA-binding transcription factor activity"/>
    <property type="evidence" value="ECO:0007669"/>
    <property type="project" value="InterPro"/>
</dbReference>
<feature type="domain" description="HTH marR-type" evidence="1">
    <location>
        <begin position="1"/>
        <end position="135"/>
    </location>
</feature>
<evidence type="ECO:0000313" key="2">
    <source>
        <dbReference type="EMBL" id="ADN05989.1"/>
    </source>
</evidence>
<gene>
    <name evidence="2" type="ORF">MMCf2_130</name>
</gene>
<accession>G3D5I1</accession>
<dbReference type="InterPro" id="IPR036390">
    <property type="entry name" value="WH_DNA-bd_sf"/>
</dbReference>
<name>G3D5I1_9BACT</name>
<dbReference type="Pfam" id="PF12802">
    <property type="entry name" value="MarR_2"/>
    <property type="match status" value="1"/>
</dbReference>
<dbReference type="InterPro" id="IPR000835">
    <property type="entry name" value="HTH_MarR-typ"/>
</dbReference>